<protein>
    <submittedName>
        <fullName evidence="1">Uncharacterized protein</fullName>
    </submittedName>
</protein>
<reference evidence="1" key="2">
    <citation type="journal article" date="2022" name="New Phytol.">
        <title>Evolutionary transition to the ectomycorrhizal habit in the genomes of a hyperdiverse lineage of mushroom-forming fungi.</title>
        <authorList>
            <person name="Looney B."/>
            <person name="Miyauchi S."/>
            <person name="Morin E."/>
            <person name="Drula E."/>
            <person name="Courty P.E."/>
            <person name="Kohler A."/>
            <person name="Kuo A."/>
            <person name="LaButti K."/>
            <person name="Pangilinan J."/>
            <person name="Lipzen A."/>
            <person name="Riley R."/>
            <person name="Andreopoulos W."/>
            <person name="He G."/>
            <person name="Johnson J."/>
            <person name="Nolan M."/>
            <person name="Tritt A."/>
            <person name="Barry K.W."/>
            <person name="Grigoriev I.V."/>
            <person name="Nagy L.G."/>
            <person name="Hibbett D."/>
            <person name="Henrissat B."/>
            <person name="Matheny P.B."/>
            <person name="Labbe J."/>
            <person name="Martin F.M."/>
        </authorList>
    </citation>
    <scope>NUCLEOTIDE SEQUENCE</scope>
    <source>
        <strain evidence="1">HHB10654</strain>
    </source>
</reference>
<dbReference type="Proteomes" id="UP000814140">
    <property type="component" value="Unassembled WGS sequence"/>
</dbReference>
<comment type="caution">
    <text evidence="1">The sequence shown here is derived from an EMBL/GenBank/DDBJ whole genome shotgun (WGS) entry which is preliminary data.</text>
</comment>
<proteinExistence type="predicted"/>
<evidence type="ECO:0000313" key="1">
    <source>
        <dbReference type="EMBL" id="KAI0054478.1"/>
    </source>
</evidence>
<evidence type="ECO:0000313" key="2">
    <source>
        <dbReference type="Proteomes" id="UP000814140"/>
    </source>
</evidence>
<name>A0ACB8SDE6_9AGAM</name>
<accession>A0ACB8SDE6</accession>
<sequence>MYQPESHPHQSSDAVTEQGWYILPHDGTGITHASRESAVDASSTAFCPGPVAQQVAASGSVPSADGSSAFTSGVVTFQCMSASGDAGLGLGLGHSHSHGHGHSHGLGRLVPRSFVAPGHGPPFLVHYLVADGTRGVDRSLSVTALNQWYKFHSVVHGTCDAVGTLSASPRPLLLFDVHSFLPLVRKFMLWTIRDLRNVAKLHGVSPLLNERRTVPITAVSQRVQVPVIEDVESQSSSSDAESVEGSSFPEMYSPELRLAIIREWQEYMDPGNWVVHVCGVCGQKKFRRELLTWVTYVEVFPSSNRNMGVIDKRSVRVRQPISWRRLWEALTSRTSCGRGLWQHHNHYEAVIDDTVYPPKPENLERPGSARRAVKLTFDDYMNDSSRATGGRGE</sequence>
<dbReference type="EMBL" id="MU277417">
    <property type="protein sequence ID" value="KAI0054478.1"/>
    <property type="molecule type" value="Genomic_DNA"/>
</dbReference>
<reference evidence="1" key="1">
    <citation type="submission" date="2021-03" db="EMBL/GenBank/DDBJ databases">
        <authorList>
            <consortium name="DOE Joint Genome Institute"/>
            <person name="Ahrendt S."/>
            <person name="Looney B.P."/>
            <person name="Miyauchi S."/>
            <person name="Morin E."/>
            <person name="Drula E."/>
            <person name="Courty P.E."/>
            <person name="Chicoki N."/>
            <person name="Fauchery L."/>
            <person name="Kohler A."/>
            <person name="Kuo A."/>
            <person name="Labutti K."/>
            <person name="Pangilinan J."/>
            <person name="Lipzen A."/>
            <person name="Riley R."/>
            <person name="Andreopoulos W."/>
            <person name="He G."/>
            <person name="Johnson J."/>
            <person name="Barry K.W."/>
            <person name="Grigoriev I.V."/>
            <person name="Nagy L."/>
            <person name="Hibbett D."/>
            <person name="Henrissat B."/>
            <person name="Matheny P.B."/>
            <person name="Labbe J."/>
            <person name="Martin F."/>
        </authorList>
    </citation>
    <scope>NUCLEOTIDE SEQUENCE</scope>
    <source>
        <strain evidence="1">HHB10654</strain>
    </source>
</reference>
<keyword evidence="2" id="KW-1185">Reference proteome</keyword>
<organism evidence="1 2">
    <name type="scientific">Artomyces pyxidatus</name>
    <dbReference type="NCBI Taxonomy" id="48021"/>
    <lineage>
        <taxon>Eukaryota</taxon>
        <taxon>Fungi</taxon>
        <taxon>Dikarya</taxon>
        <taxon>Basidiomycota</taxon>
        <taxon>Agaricomycotina</taxon>
        <taxon>Agaricomycetes</taxon>
        <taxon>Russulales</taxon>
        <taxon>Auriscalpiaceae</taxon>
        <taxon>Artomyces</taxon>
    </lineage>
</organism>
<gene>
    <name evidence="1" type="ORF">BV25DRAFT_1946762</name>
</gene>